<feature type="domain" description="UDENN" evidence="1">
    <location>
        <begin position="1"/>
        <end position="270"/>
    </location>
</feature>
<dbReference type="InterPro" id="IPR001194">
    <property type="entry name" value="cDENN_dom"/>
</dbReference>
<dbReference type="InterPro" id="IPR037516">
    <property type="entry name" value="Tripartite_DENN"/>
</dbReference>
<dbReference type="Pfam" id="PF02141">
    <property type="entry name" value="DENN"/>
    <property type="match status" value="1"/>
</dbReference>
<evidence type="ECO:0000313" key="2">
    <source>
        <dbReference type="EMBL" id="PIO62860.1"/>
    </source>
</evidence>
<keyword evidence="3" id="KW-1185">Reference proteome</keyword>
<name>A0A2G9U059_TELCI</name>
<protein>
    <recommendedName>
        <fullName evidence="1">UDENN domain-containing protein</fullName>
    </recommendedName>
</protein>
<dbReference type="PROSITE" id="PS50211">
    <property type="entry name" value="DENN"/>
    <property type="match status" value="1"/>
</dbReference>
<accession>A0A2G9U059</accession>
<gene>
    <name evidence="2" type="ORF">TELCIR_15564</name>
</gene>
<evidence type="ECO:0000259" key="1">
    <source>
        <dbReference type="PROSITE" id="PS50211"/>
    </source>
</evidence>
<feature type="non-terminal residue" evidence="2">
    <location>
        <position position="1"/>
    </location>
</feature>
<dbReference type="InterPro" id="IPR043153">
    <property type="entry name" value="DENN_C"/>
</dbReference>
<dbReference type="PANTHER" id="PTHR15288:SF0">
    <property type="entry name" value="UDENN DOMAIN-CONTAINING PROTEIN"/>
    <property type="match status" value="1"/>
</dbReference>
<proteinExistence type="predicted"/>
<evidence type="ECO:0000313" key="3">
    <source>
        <dbReference type="Proteomes" id="UP000230423"/>
    </source>
</evidence>
<dbReference type="OrthoDB" id="10266080at2759"/>
<dbReference type="PANTHER" id="PTHR15288">
    <property type="entry name" value="DENN DOMAIN-CONTAINING PROTEIN 2"/>
    <property type="match status" value="1"/>
</dbReference>
<organism evidence="2 3">
    <name type="scientific">Teladorsagia circumcincta</name>
    <name type="common">Brown stomach worm</name>
    <name type="synonym">Ostertagia circumcincta</name>
    <dbReference type="NCBI Taxonomy" id="45464"/>
    <lineage>
        <taxon>Eukaryota</taxon>
        <taxon>Metazoa</taxon>
        <taxon>Ecdysozoa</taxon>
        <taxon>Nematoda</taxon>
        <taxon>Chromadorea</taxon>
        <taxon>Rhabditida</taxon>
        <taxon>Rhabditina</taxon>
        <taxon>Rhabditomorpha</taxon>
        <taxon>Strongyloidea</taxon>
        <taxon>Trichostrongylidae</taxon>
        <taxon>Teladorsagia</taxon>
    </lineage>
</organism>
<dbReference type="EMBL" id="KZ351580">
    <property type="protein sequence ID" value="PIO62860.1"/>
    <property type="molecule type" value="Genomic_DNA"/>
</dbReference>
<sequence length="280" mass="31532">ASLVVVEKCSDVTGLPDRVEIFNQGTILGRNGCAKIIERISPEITTCIIASLLGEQRILLADRTVCAVSKLVQSMEALIQPFCWPHVFIPAVPDNLIDLCHNPTPYLMGILRNNLVPIRDLITATADTENIEQVDFVFIDADTGLIYPPPEPYVSDTNIVVWKEQSETTFAEPQDPLPGTEDYLNRQIDKLYNAGVNCFTTKRLAKLFTKCSEDEMATGSENIKCNNMSRNRSRKTHRWERPSEKHYEKLQAFGHSTSEADVRGVPDYGGFNFRWPREAV</sequence>
<dbReference type="InterPro" id="IPR051942">
    <property type="entry name" value="DENN_domain_containing_2"/>
</dbReference>
<reference evidence="2 3" key="1">
    <citation type="submission" date="2015-09" db="EMBL/GenBank/DDBJ databases">
        <title>Draft genome of the parasitic nematode Teladorsagia circumcincta isolate WARC Sus (inbred).</title>
        <authorList>
            <person name="Mitreva M."/>
        </authorList>
    </citation>
    <scope>NUCLEOTIDE SEQUENCE [LARGE SCALE GENOMIC DNA]</scope>
    <source>
        <strain evidence="2 3">S</strain>
    </source>
</reference>
<dbReference type="Gene3D" id="3.40.50.11500">
    <property type="match status" value="1"/>
</dbReference>
<dbReference type="SMART" id="SM00799">
    <property type="entry name" value="DENN"/>
    <property type="match status" value="1"/>
</dbReference>
<dbReference type="AlphaFoldDB" id="A0A2G9U059"/>
<dbReference type="Proteomes" id="UP000230423">
    <property type="component" value="Unassembled WGS sequence"/>
</dbReference>